<dbReference type="EMBL" id="LAZR01012450">
    <property type="protein sequence ID" value="KKM26783.1"/>
    <property type="molecule type" value="Genomic_DNA"/>
</dbReference>
<reference evidence="1" key="1">
    <citation type="journal article" date="2015" name="Nature">
        <title>Complex archaea that bridge the gap between prokaryotes and eukaryotes.</title>
        <authorList>
            <person name="Spang A."/>
            <person name="Saw J.H."/>
            <person name="Jorgensen S.L."/>
            <person name="Zaremba-Niedzwiedzka K."/>
            <person name="Martijn J."/>
            <person name="Lind A.E."/>
            <person name="van Eijk R."/>
            <person name="Schleper C."/>
            <person name="Guy L."/>
            <person name="Ettema T.J."/>
        </authorList>
    </citation>
    <scope>NUCLEOTIDE SEQUENCE</scope>
</reference>
<proteinExistence type="predicted"/>
<gene>
    <name evidence="1" type="ORF">LCGC14_1581260</name>
</gene>
<protein>
    <submittedName>
        <fullName evidence="1">Uncharacterized protein</fullName>
    </submittedName>
</protein>
<accession>A0A0F9KXN0</accession>
<comment type="caution">
    <text evidence="1">The sequence shown here is derived from an EMBL/GenBank/DDBJ whole genome shotgun (WGS) entry which is preliminary data.</text>
</comment>
<evidence type="ECO:0000313" key="1">
    <source>
        <dbReference type="EMBL" id="KKM26783.1"/>
    </source>
</evidence>
<sequence>MTDYKSEDLVQMIRNKYSSGSSMGNSYVVLEQVPDGTGMFQSRWIDVAVFGLWPSKDLDRAAFEVKVSRSDFIRELQIREKHRWVRESFHEFWFVAPKDVIQIEELPTGVGFMCPRGEKLIIKRHCVRNDKPKLDDALLAGFMRAAEKGINKANKRSEEEILAGSVTHQRLKMYQQAVEAYLERRKVHKLIYQEEDVSLALEQASANKQVEDDLAQLQHIADSFQREIASLFSLFALLANKSILASDKMGRHIISAYSNNPQALEMFTGKGKLEDPKTEMLEIIRKLGG</sequence>
<name>A0A0F9KXN0_9ZZZZ</name>
<dbReference type="AlphaFoldDB" id="A0A0F9KXN0"/>
<organism evidence="1">
    <name type="scientific">marine sediment metagenome</name>
    <dbReference type="NCBI Taxonomy" id="412755"/>
    <lineage>
        <taxon>unclassified sequences</taxon>
        <taxon>metagenomes</taxon>
        <taxon>ecological metagenomes</taxon>
    </lineage>
</organism>